<feature type="signal peptide" evidence="1">
    <location>
        <begin position="1"/>
        <end position="24"/>
    </location>
</feature>
<reference evidence="2 3" key="1">
    <citation type="submission" date="2020-11" db="EMBL/GenBank/DDBJ databases">
        <title>Erythrobacter sediminis sp. nov., a marine bacterium from a tidal flat of Garorim Bay.</title>
        <authorList>
            <person name="Kim D."/>
            <person name="Yoo Y."/>
            <person name="Kim J.-J."/>
        </authorList>
    </citation>
    <scope>NUCLEOTIDE SEQUENCE [LARGE SCALE GENOMIC DNA]</scope>
    <source>
        <strain evidence="2 3">JGD-13</strain>
    </source>
</reference>
<feature type="chain" id="PRO_5046698389" evidence="1">
    <location>
        <begin position="25"/>
        <end position="152"/>
    </location>
</feature>
<keyword evidence="1" id="KW-0732">Signal</keyword>
<accession>A0ABS0N054</accession>
<name>A0ABS0N054_9SPHN</name>
<dbReference type="InterPro" id="IPR018673">
    <property type="entry name" value="DUF2141"/>
</dbReference>
<comment type="caution">
    <text evidence="2">The sequence shown here is derived from an EMBL/GenBank/DDBJ whole genome shotgun (WGS) entry which is preliminary data.</text>
</comment>
<dbReference type="RefSeq" id="WP_197920011.1">
    <property type="nucleotide sequence ID" value="NZ_CAWPTA010000006.1"/>
</dbReference>
<protein>
    <submittedName>
        <fullName evidence="2">DUF2141 domain-containing protein</fullName>
    </submittedName>
</protein>
<evidence type="ECO:0000313" key="3">
    <source>
        <dbReference type="Proteomes" id="UP000602442"/>
    </source>
</evidence>
<sequence length="152" mass="16338">MGSARIAILSAALLTGLAAAPSAAGQEEGVSVTVQVTNMRNTDGVVRACMTRDEERFPRCQNSDLGYRVVVPAGEATTLRFRNVAPGTYAIALLHDENENGRADRALGMMPTEGFGFSRDARVRMGPPDFDDAAIEVGTSAVQQTIRMRYML</sequence>
<dbReference type="Pfam" id="PF09912">
    <property type="entry name" value="DUF2141"/>
    <property type="match status" value="1"/>
</dbReference>
<evidence type="ECO:0000256" key="1">
    <source>
        <dbReference type="SAM" id="SignalP"/>
    </source>
</evidence>
<proteinExistence type="predicted"/>
<dbReference type="EMBL" id="JAEANY010000001">
    <property type="protein sequence ID" value="MBH5321334.1"/>
    <property type="molecule type" value="Genomic_DNA"/>
</dbReference>
<gene>
    <name evidence="2" type="ORF">I5L03_01895</name>
</gene>
<dbReference type="Proteomes" id="UP000602442">
    <property type="component" value="Unassembled WGS sequence"/>
</dbReference>
<keyword evidence="3" id="KW-1185">Reference proteome</keyword>
<evidence type="ECO:0000313" key="2">
    <source>
        <dbReference type="EMBL" id="MBH5321334.1"/>
    </source>
</evidence>
<organism evidence="2 3">
    <name type="scientific">Aurantiacibacter sediminis</name>
    <dbReference type="NCBI Taxonomy" id="2793064"/>
    <lineage>
        <taxon>Bacteria</taxon>
        <taxon>Pseudomonadati</taxon>
        <taxon>Pseudomonadota</taxon>
        <taxon>Alphaproteobacteria</taxon>
        <taxon>Sphingomonadales</taxon>
        <taxon>Erythrobacteraceae</taxon>
        <taxon>Aurantiacibacter</taxon>
    </lineage>
</organism>